<dbReference type="Pfam" id="PF13561">
    <property type="entry name" value="adh_short_C2"/>
    <property type="match status" value="1"/>
</dbReference>
<dbReference type="eggNOG" id="COG1028">
    <property type="taxonomic scope" value="Bacteria"/>
</dbReference>
<proteinExistence type="inferred from homology"/>
<keyword evidence="4" id="KW-1185">Reference proteome</keyword>
<sequence length="247" mass="26834">MKLRFSGHRVLILGGSCELAGKLAERLVVEELRPILACRDERGAQRVLSSLSAIPGRFDTARIDFADRRTISSVFGGIEGGPDFLVDFAQGHMETLIGASDPELVQRYFAENVSFRAEMLRTACRVMLRKKRGRMVFISSAAASRPNAGQGFYAASKLASEALYRNVGLELGSRGITSVILRPGYVDAGRGRKYMRSHAESFTGRMPLGKALSCEEVADAVTFLLSDNARFFNATAITMDGGLTAGK</sequence>
<dbReference type="Gene3D" id="3.40.50.720">
    <property type="entry name" value="NAD(P)-binding Rossmann-like Domain"/>
    <property type="match status" value="1"/>
</dbReference>
<comment type="similarity">
    <text evidence="1">Belongs to the short-chain dehydrogenases/reductases (SDR) family.</text>
</comment>
<dbReference type="STRING" id="335543.Sfum_3717"/>
<accession>A0LPN5</accession>
<dbReference type="InterPro" id="IPR036291">
    <property type="entry name" value="NAD(P)-bd_dom_sf"/>
</dbReference>
<dbReference type="InterPro" id="IPR020904">
    <property type="entry name" value="Sc_DH/Rdtase_CS"/>
</dbReference>
<dbReference type="InterPro" id="IPR051122">
    <property type="entry name" value="SDR_DHRS6-like"/>
</dbReference>
<reference evidence="3 4" key="1">
    <citation type="submission" date="2006-10" db="EMBL/GenBank/DDBJ databases">
        <title>Complete sequence of Syntrophobacter fumaroxidans MPOB.</title>
        <authorList>
            <consortium name="US DOE Joint Genome Institute"/>
            <person name="Copeland A."/>
            <person name="Lucas S."/>
            <person name="Lapidus A."/>
            <person name="Barry K."/>
            <person name="Detter J.C."/>
            <person name="Glavina del Rio T."/>
            <person name="Hammon N."/>
            <person name="Israni S."/>
            <person name="Pitluck S."/>
            <person name="Goltsman E.G."/>
            <person name="Martinez M."/>
            <person name="Schmutz J."/>
            <person name="Larimer F."/>
            <person name="Land M."/>
            <person name="Hauser L."/>
            <person name="Kyrpides N."/>
            <person name="Kim E."/>
            <person name="Boone D.R."/>
            <person name="Brockman F."/>
            <person name="Culley D."/>
            <person name="Ferry J."/>
            <person name="Gunsalus R."/>
            <person name="McInerney M.J."/>
            <person name="Morrison M."/>
            <person name="Plugge C."/>
            <person name="Rohlin L."/>
            <person name="Scholten J."/>
            <person name="Sieber J."/>
            <person name="Stams A.J.M."/>
            <person name="Worm P."/>
            <person name="Henstra A.M."/>
            <person name="Richardson P."/>
        </authorList>
    </citation>
    <scope>NUCLEOTIDE SEQUENCE [LARGE SCALE GENOMIC DNA]</scope>
    <source>
        <strain evidence="4">DSM 10017 / MPOB</strain>
    </source>
</reference>
<dbReference type="KEGG" id="sfu:Sfum_3717"/>
<dbReference type="HOGENOM" id="CLU_087871_0_0_7"/>
<evidence type="ECO:0000256" key="2">
    <source>
        <dbReference type="ARBA" id="ARBA00023002"/>
    </source>
</evidence>
<dbReference type="SUPFAM" id="SSF51735">
    <property type="entry name" value="NAD(P)-binding Rossmann-fold domains"/>
    <property type="match status" value="1"/>
</dbReference>
<protein>
    <submittedName>
        <fullName evidence="3">Short-chain dehydrogenase/reductase SDR</fullName>
    </submittedName>
</protein>
<dbReference type="Proteomes" id="UP000001784">
    <property type="component" value="Chromosome"/>
</dbReference>
<dbReference type="PANTHER" id="PTHR43477:SF1">
    <property type="entry name" value="DIHYDROANTICAPSIN 7-DEHYDROGENASE"/>
    <property type="match status" value="1"/>
</dbReference>
<dbReference type="EMBL" id="CP000478">
    <property type="protein sequence ID" value="ABK19387.1"/>
    <property type="molecule type" value="Genomic_DNA"/>
</dbReference>
<organism evidence="3 4">
    <name type="scientific">Syntrophobacter fumaroxidans (strain DSM 10017 / MPOB)</name>
    <dbReference type="NCBI Taxonomy" id="335543"/>
    <lineage>
        <taxon>Bacteria</taxon>
        <taxon>Pseudomonadati</taxon>
        <taxon>Thermodesulfobacteriota</taxon>
        <taxon>Syntrophobacteria</taxon>
        <taxon>Syntrophobacterales</taxon>
        <taxon>Syntrophobacteraceae</taxon>
        <taxon>Syntrophobacter</taxon>
    </lineage>
</organism>
<dbReference type="PRINTS" id="PR00081">
    <property type="entry name" value="GDHRDH"/>
</dbReference>
<evidence type="ECO:0000256" key="1">
    <source>
        <dbReference type="ARBA" id="ARBA00006484"/>
    </source>
</evidence>
<gene>
    <name evidence="3" type="ordered locus">Sfum_3717</name>
</gene>
<dbReference type="PROSITE" id="PS00061">
    <property type="entry name" value="ADH_SHORT"/>
    <property type="match status" value="1"/>
</dbReference>
<keyword evidence="2" id="KW-0560">Oxidoreductase</keyword>
<evidence type="ECO:0000313" key="4">
    <source>
        <dbReference type="Proteomes" id="UP000001784"/>
    </source>
</evidence>
<evidence type="ECO:0000313" key="3">
    <source>
        <dbReference type="EMBL" id="ABK19387.1"/>
    </source>
</evidence>
<dbReference type="AlphaFoldDB" id="A0LPN5"/>
<dbReference type="PANTHER" id="PTHR43477">
    <property type="entry name" value="DIHYDROANTICAPSIN 7-DEHYDROGENASE"/>
    <property type="match status" value="1"/>
</dbReference>
<dbReference type="RefSeq" id="WP_011700512.1">
    <property type="nucleotide sequence ID" value="NC_008554.1"/>
</dbReference>
<dbReference type="CDD" id="cd05233">
    <property type="entry name" value="SDR_c"/>
    <property type="match status" value="1"/>
</dbReference>
<dbReference type="GO" id="GO:0016491">
    <property type="term" value="F:oxidoreductase activity"/>
    <property type="evidence" value="ECO:0007669"/>
    <property type="project" value="UniProtKB-KW"/>
</dbReference>
<name>A0LPN5_SYNFM</name>
<dbReference type="InParanoid" id="A0LPN5"/>
<dbReference type="InterPro" id="IPR002347">
    <property type="entry name" value="SDR_fam"/>
</dbReference>